<feature type="non-terminal residue" evidence="2">
    <location>
        <position position="191"/>
    </location>
</feature>
<dbReference type="SUPFAM" id="SSF88946">
    <property type="entry name" value="Sigma2 domain of RNA polymerase sigma factors"/>
    <property type="match status" value="1"/>
</dbReference>
<feature type="domain" description="RNA polymerase sigma-70 region 1.2" evidence="1">
    <location>
        <begin position="49"/>
        <end position="81"/>
    </location>
</feature>
<name>X0VVB2_9ZZZZ</name>
<accession>X0VVB2</accession>
<evidence type="ECO:0000259" key="1">
    <source>
        <dbReference type="Pfam" id="PF00140"/>
    </source>
</evidence>
<evidence type="ECO:0000313" key="2">
    <source>
        <dbReference type="EMBL" id="GAG22225.1"/>
    </source>
</evidence>
<dbReference type="Pfam" id="PF00140">
    <property type="entry name" value="Sigma70_r1_2"/>
    <property type="match status" value="1"/>
</dbReference>
<dbReference type="GO" id="GO:0016987">
    <property type="term" value="F:sigma factor activity"/>
    <property type="evidence" value="ECO:0007669"/>
    <property type="project" value="InterPro"/>
</dbReference>
<proteinExistence type="predicted"/>
<reference evidence="2" key="1">
    <citation type="journal article" date="2014" name="Front. Microbiol.">
        <title>High frequency of phylogenetically diverse reductive dehalogenase-homologous genes in deep subseafloor sedimentary metagenomes.</title>
        <authorList>
            <person name="Kawai M."/>
            <person name="Futagami T."/>
            <person name="Toyoda A."/>
            <person name="Takaki Y."/>
            <person name="Nishi S."/>
            <person name="Hori S."/>
            <person name="Arai W."/>
            <person name="Tsubouchi T."/>
            <person name="Morono Y."/>
            <person name="Uchiyama I."/>
            <person name="Ito T."/>
            <person name="Fujiyama A."/>
            <person name="Inagaki F."/>
            <person name="Takami H."/>
        </authorList>
    </citation>
    <scope>NUCLEOTIDE SEQUENCE</scope>
    <source>
        <strain evidence="2">Expedition CK06-06</strain>
    </source>
</reference>
<dbReference type="InterPro" id="IPR013325">
    <property type="entry name" value="RNA_pol_sigma_r2"/>
</dbReference>
<dbReference type="GO" id="GO:0003677">
    <property type="term" value="F:DNA binding"/>
    <property type="evidence" value="ECO:0007669"/>
    <property type="project" value="InterPro"/>
</dbReference>
<organism evidence="2">
    <name type="scientific">marine sediment metagenome</name>
    <dbReference type="NCBI Taxonomy" id="412755"/>
    <lineage>
        <taxon>unclassified sequences</taxon>
        <taxon>metagenomes</taxon>
        <taxon>ecological metagenomes</taxon>
    </lineage>
</organism>
<sequence length="191" mass="21193">MVLENVETVEQVLSEDEELDLAVDEIGPQEEAPELEIAPFLGTSEVGSDSMNLYFAECGRTPLLTAEEERMLGSQVEDGKYLSQLEQEWEAKYGARPAATDLFFELAERLCQARPLIEALCEYLGLSPHASVTEKMLEPDLRCAIDGHIDQHLLGTIAQSTGRSQNQTLHALIQLSLDSRLIPWHVLGRAS</sequence>
<protein>
    <recommendedName>
        <fullName evidence="1">RNA polymerase sigma-70 region 1.2 domain-containing protein</fullName>
    </recommendedName>
</protein>
<dbReference type="EMBL" id="BARS01039726">
    <property type="protein sequence ID" value="GAG22225.1"/>
    <property type="molecule type" value="Genomic_DNA"/>
</dbReference>
<dbReference type="InterPro" id="IPR009042">
    <property type="entry name" value="RNA_pol_sigma70_r1_2"/>
</dbReference>
<dbReference type="GO" id="GO:0006352">
    <property type="term" value="P:DNA-templated transcription initiation"/>
    <property type="evidence" value="ECO:0007669"/>
    <property type="project" value="InterPro"/>
</dbReference>
<comment type="caution">
    <text evidence="2">The sequence shown here is derived from an EMBL/GenBank/DDBJ whole genome shotgun (WGS) entry which is preliminary data.</text>
</comment>
<dbReference type="AlphaFoldDB" id="X0VVB2"/>
<gene>
    <name evidence="2" type="ORF">S01H1_60640</name>
</gene>